<feature type="domain" description="Transposase IS200-like" evidence="1">
    <location>
        <begin position="1"/>
        <end position="32"/>
    </location>
</feature>
<dbReference type="Pfam" id="PF01797">
    <property type="entry name" value="Y1_Tnp"/>
    <property type="match status" value="1"/>
</dbReference>
<dbReference type="GO" id="GO:0003677">
    <property type="term" value="F:DNA binding"/>
    <property type="evidence" value="ECO:0007669"/>
    <property type="project" value="InterPro"/>
</dbReference>
<dbReference type="AlphaFoldDB" id="A0A419DEG4"/>
<dbReference type="Gene3D" id="3.30.70.1290">
    <property type="entry name" value="Transposase IS200-like"/>
    <property type="match status" value="1"/>
</dbReference>
<dbReference type="Proteomes" id="UP000285655">
    <property type="component" value="Unassembled WGS sequence"/>
</dbReference>
<dbReference type="EMBL" id="QZJW01000018">
    <property type="protein sequence ID" value="RJO61513.1"/>
    <property type="molecule type" value="Genomic_DNA"/>
</dbReference>
<organism evidence="2 3">
    <name type="scientific">candidate division WS5 bacterium</name>
    <dbReference type="NCBI Taxonomy" id="2093353"/>
    <lineage>
        <taxon>Bacteria</taxon>
        <taxon>candidate division WS5</taxon>
    </lineage>
</organism>
<feature type="non-terminal residue" evidence="2">
    <location>
        <position position="1"/>
    </location>
</feature>
<reference evidence="2 3" key="1">
    <citation type="journal article" date="2017" name="ISME J.">
        <title>Energy and carbon metabolisms in a deep terrestrial subsurface fluid microbial community.</title>
        <authorList>
            <person name="Momper L."/>
            <person name="Jungbluth S.P."/>
            <person name="Lee M.D."/>
            <person name="Amend J.P."/>
        </authorList>
    </citation>
    <scope>NUCLEOTIDE SEQUENCE [LARGE SCALE GENOMIC DNA]</scope>
    <source>
        <strain evidence="2">SURF_29</strain>
    </source>
</reference>
<gene>
    <name evidence="2" type="ORF">C4544_02585</name>
</gene>
<dbReference type="SUPFAM" id="SSF143422">
    <property type="entry name" value="Transposase IS200-like"/>
    <property type="match status" value="1"/>
</dbReference>
<name>A0A419DEG4_9BACT</name>
<sequence>KRYWGRHLWSRGYCVSTVGLTEELIRRYVRHQEKVDKQIEQQQKELFK</sequence>
<protein>
    <submittedName>
        <fullName evidence="2">IS200/IS605 family transposase</fullName>
    </submittedName>
</protein>
<proteinExistence type="predicted"/>
<evidence type="ECO:0000313" key="2">
    <source>
        <dbReference type="EMBL" id="RJO61513.1"/>
    </source>
</evidence>
<dbReference type="InterPro" id="IPR002686">
    <property type="entry name" value="Transposase_17"/>
</dbReference>
<evidence type="ECO:0000259" key="1">
    <source>
        <dbReference type="Pfam" id="PF01797"/>
    </source>
</evidence>
<accession>A0A419DEG4</accession>
<dbReference type="GO" id="GO:0006313">
    <property type="term" value="P:DNA transposition"/>
    <property type="evidence" value="ECO:0007669"/>
    <property type="project" value="InterPro"/>
</dbReference>
<evidence type="ECO:0000313" key="3">
    <source>
        <dbReference type="Proteomes" id="UP000285655"/>
    </source>
</evidence>
<comment type="caution">
    <text evidence="2">The sequence shown here is derived from an EMBL/GenBank/DDBJ whole genome shotgun (WGS) entry which is preliminary data.</text>
</comment>
<dbReference type="GO" id="GO:0004803">
    <property type="term" value="F:transposase activity"/>
    <property type="evidence" value="ECO:0007669"/>
    <property type="project" value="InterPro"/>
</dbReference>
<dbReference type="InterPro" id="IPR036515">
    <property type="entry name" value="Transposase_17_sf"/>
</dbReference>